<feature type="compositionally biased region" description="Basic and acidic residues" evidence="1">
    <location>
        <begin position="21"/>
        <end position="45"/>
    </location>
</feature>
<dbReference type="Proteomes" id="UP000037020">
    <property type="component" value="Unassembled WGS sequence"/>
</dbReference>
<evidence type="ECO:0000313" key="2">
    <source>
        <dbReference type="EMBL" id="KOG52317.1"/>
    </source>
</evidence>
<evidence type="ECO:0000256" key="1">
    <source>
        <dbReference type="SAM" id="MobiDB-lite"/>
    </source>
</evidence>
<organism evidence="2 3">
    <name type="scientific">Streptomyces varsoviensis</name>
    <dbReference type="NCBI Taxonomy" id="67373"/>
    <lineage>
        <taxon>Bacteria</taxon>
        <taxon>Bacillati</taxon>
        <taxon>Actinomycetota</taxon>
        <taxon>Actinomycetes</taxon>
        <taxon>Kitasatosporales</taxon>
        <taxon>Streptomycetaceae</taxon>
        <taxon>Streptomyces</taxon>
    </lineage>
</organism>
<reference evidence="2 3" key="1">
    <citation type="submission" date="2015-07" db="EMBL/GenBank/DDBJ databases">
        <authorList>
            <person name="Ju K.-S."/>
            <person name="Doroghazi J.R."/>
            <person name="Metcalf W.W."/>
        </authorList>
    </citation>
    <scope>NUCLEOTIDE SEQUENCE [LARGE SCALE GENOMIC DNA]</scope>
    <source>
        <strain evidence="2 3">NRRL B-3589</strain>
    </source>
</reference>
<gene>
    <name evidence="2" type="ORF">ADK38_44300</name>
</gene>
<keyword evidence="3" id="KW-1185">Reference proteome</keyword>
<feature type="compositionally biased region" description="Gly residues" evidence="1">
    <location>
        <begin position="47"/>
        <end position="64"/>
    </location>
</feature>
<dbReference type="EMBL" id="LGUT01004372">
    <property type="protein sequence ID" value="KOG52317.1"/>
    <property type="molecule type" value="Genomic_DNA"/>
</dbReference>
<proteinExistence type="predicted"/>
<protein>
    <submittedName>
        <fullName evidence="2">Uncharacterized protein</fullName>
    </submittedName>
</protein>
<comment type="caution">
    <text evidence="2">The sequence shown here is derived from an EMBL/GenBank/DDBJ whole genome shotgun (WGS) entry which is preliminary data.</text>
</comment>
<sequence>MADDHPYDHPYGRLDDDAVERLLRGEPLHGDKPVGADDPSSRFDDLGGTGGTGGGAPGAGDSAG</sequence>
<feature type="non-terminal residue" evidence="2">
    <location>
        <position position="64"/>
    </location>
</feature>
<name>A0ABR5ISE0_9ACTN</name>
<feature type="region of interest" description="Disordered" evidence="1">
    <location>
        <begin position="21"/>
        <end position="64"/>
    </location>
</feature>
<evidence type="ECO:0000313" key="3">
    <source>
        <dbReference type="Proteomes" id="UP000037020"/>
    </source>
</evidence>
<accession>A0ABR5ISE0</accession>